<sequence>MRRDIREGVKKYMIDDIKPNYAALAKQYGCDYRTVKSAYHEALKGNTPKPKRKTSPSKLDPFKSIIDTKLSDHCTAKSIYHFIVKKGYTGSYSLVRDYCRGVKKEKIQKATVRMEYTPGLSAQVDWKEEMKLISSLGEAISFNIFLYVLPYSKKKFLTLTFDRKQDTLFKCLSDAFYHTGGVPEEIWFDNMKTVVDRSRTQFSKVQLNDRFYSFSKDAGFSPMVCRPFRPQTKGSVEALARTMDRLQVYNHEFYDSTDLIRIVDDLCEELNLEVSQSTDEIPDILWKYNEKEHLHSLKQDLLTPYFEDSIRRKVTKEAMVLFRKCRYSVDPRYIGKEVELDLSENEAHVHIYYNGERIRSHPLTTKKLNYNEKDLVQILKSDVMSHKEERDIQEHIAQSLKQYDLLEVSLDEQ</sequence>
<evidence type="ECO:0000256" key="1">
    <source>
        <dbReference type="ARBA" id="ARBA00009277"/>
    </source>
</evidence>
<dbReference type="OrthoDB" id="92877at2"/>
<proteinExistence type="inferred from homology"/>
<dbReference type="SUPFAM" id="SSF53098">
    <property type="entry name" value="Ribonuclease H-like"/>
    <property type="match status" value="1"/>
</dbReference>
<evidence type="ECO:0000313" key="3">
    <source>
        <dbReference type="EMBL" id="TLQ06254.1"/>
    </source>
</evidence>
<protein>
    <submittedName>
        <fullName evidence="3">IS21 family transposase</fullName>
    </submittedName>
</protein>
<dbReference type="Proteomes" id="UP000307201">
    <property type="component" value="Unassembled WGS sequence"/>
</dbReference>
<dbReference type="PANTHER" id="PTHR35004:SF6">
    <property type="entry name" value="TRANSPOSASE"/>
    <property type="match status" value="1"/>
</dbReference>
<dbReference type="InterPro" id="IPR036397">
    <property type="entry name" value="RNaseH_sf"/>
</dbReference>
<dbReference type="Gene3D" id="3.30.420.10">
    <property type="entry name" value="Ribonuclease H-like superfamily/Ribonuclease H"/>
    <property type="match status" value="1"/>
</dbReference>
<dbReference type="AlphaFoldDB" id="A0A5R9C0R6"/>
<feature type="domain" description="Integrase catalytic" evidence="2">
    <location>
        <begin position="114"/>
        <end position="290"/>
    </location>
</feature>
<dbReference type="GO" id="GO:0015074">
    <property type="term" value="P:DNA integration"/>
    <property type="evidence" value="ECO:0007669"/>
    <property type="project" value="InterPro"/>
</dbReference>
<dbReference type="Pfam" id="PF22483">
    <property type="entry name" value="Mu-transpos_C_2"/>
    <property type="match status" value="1"/>
</dbReference>
<dbReference type="PROSITE" id="PS50994">
    <property type="entry name" value="INTEGRASE"/>
    <property type="match status" value="1"/>
</dbReference>
<dbReference type="RefSeq" id="WP_138472542.1">
    <property type="nucleotide sequence ID" value="NZ_VBTE01000035.1"/>
</dbReference>
<comment type="similarity">
    <text evidence="1">Belongs to the transposase IS21/IS408/IS1162 family.</text>
</comment>
<comment type="caution">
    <text evidence="3">The sequence shown here is derived from an EMBL/GenBank/DDBJ whole genome shotgun (WGS) entry which is preliminary data.</text>
</comment>
<dbReference type="InterPro" id="IPR054353">
    <property type="entry name" value="IstA-like_C"/>
</dbReference>
<gene>
    <name evidence="3" type="ORF">FEZ48_10450</name>
</gene>
<dbReference type="NCBIfam" id="NF033546">
    <property type="entry name" value="transpos_IS21"/>
    <property type="match status" value="1"/>
</dbReference>
<accession>A0A5R9C0R6</accession>
<dbReference type="EMBL" id="VBTE01000035">
    <property type="protein sequence ID" value="TLQ06254.1"/>
    <property type="molecule type" value="Genomic_DNA"/>
</dbReference>
<dbReference type="InterPro" id="IPR001584">
    <property type="entry name" value="Integrase_cat-core"/>
</dbReference>
<reference evidence="3 4" key="1">
    <citation type="submission" date="2019-05" db="EMBL/GenBank/DDBJ databases">
        <title>The metagenome of a microbial culture collection derived from dairy environment covers the genomic content of the human microbiome.</title>
        <authorList>
            <person name="Roder T."/>
            <person name="Wuthrich D."/>
            <person name="Sattari Z."/>
            <person name="Von Ah U."/>
            <person name="Bar C."/>
            <person name="Ronchi F."/>
            <person name="Macpherson A.J."/>
            <person name="Ganal-Vonarburg S.C."/>
            <person name="Bruggmann R."/>
            <person name="Vergeres G."/>
        </authorList>
    </citation>
    <scope>NUCLEOTIDE SEQUENCE [LARGE SCALE GENOMIC DNA]</scope>
    <source>
        <strain evidence="3 4">FAM 24235</strain>
    </source>
</reference>
<evidence type="ECO:0000259" key="2">
    <source>
        <dbReference type="PROSITE" id="PS50994"/>
    </source>
</evidence>
<dbReference type="PANTHER" id="PTHR35004">
    <property type="entry name" value="TRANSPOSASE RV3428C-RELATED"/>
    <property type="match status" value="1"/>
</dbReference>
<dbReference type="GO" id="GO:0003676">
    <property type="term" value="F:nucleic acid binding"/>
    <property type="evidence" value="ECO:0007669"/>
    <property type="project" value="InterPro"/>
</dbReference>
<dbReference type="InterPro" id="IPR012337">
    <property type="entry name" value="RNaseH-like_sf"/>
</dbReference>
<organism evidence="3 4">
    <name type="scientific">Marinilactibacillus psychrotolerans</name>
    <dbReference type="NCBI Taxonomy" id="191770"/>
    <lineage>
        <taxon>Bacteria</taxon>
        <taxon>Bacillati</taxon>
        <taxon>Bacillota</taxon>
        <taxon>Bacilli</taxon>
        <taxon>Lactobacillales</taxon>
        <taxon>Carnobacteriaceae</taxon>
        <taxon>Marinilactibacillus</taxon>
    </lineage>
</organism>
<evidence type="ECO:0000313" key="4">
    <source>
        <dbReference type="Proteomes" id="UP000307201"/>
    </source>
</evidence>
<name>A0A5R9C0R6_9LACT</name>